<evidence type="ECO:0000313" key="4">
    <source>
        <dbReference type="Proteomes" id="UP000572680"/>
    </source>
</evidence>
<dbReference type="Pfam" id="PF02515">
    <property type="entry name" value="CoA_transf_3"/>
    <property type="match status" value="3"/>
</dbReference>
<feature type="region of interest" description="Disordered" evidence="2">
    <location>
        <begin position="321"/>
        <end position="350"/>
    </location>
</feature>
<reference evidence="3 4" key="1">
    <citation type="submission" date="2020-08" db="EMBL/GenBank/DDBJ databases">
        <title>Genomic Encyclopedia of Type Strains, Phase IV (KMG-IV): sequencing the most valuable type-strain genomes for metagenomic binning, comparative biology and taxonomic classification.</title>
        <authorList>
            <person name="Goeker M."/>
        </authorList>
    </citation>
    <scope>NUCLEOTIDE SEQUENCE [LARGE SCALE GENOMIC DNA]</scope>
    <source>
        <strain evidence="3 4">DSM 44197</strain>
    </source>
</reference>
<dbReference type="Gene3D" id="3.30.1540.10">
    <property type="entry name" value="formyl-coa transferase, domain 3"/>
    <property type="match status" value="2"/>
</dbReference>
<keyword evidence="4" id="KW-1185">Reference proteome</keyword>
<dbReference type="RefSeq" id="WP_182849179.1">
    <property type="nucleotide sequence ID" value="NZ_BAAALP010000047.1"/>
</dbReference>
<gene>
    <name evidence="3" type="ORF">HNR61_009045</name>
</gene>
<sequence>MSAGAPLAGLRVVEMSRTLAGAYAGKLFADCGARVTLIEPPGGHPLRNGSKALFSFLSSHKRTAGEDSAEELVGQADILIRELDEPGDGPAAPVTVEISPWGRGGPWSGQGRPWTDFTLQAESGSLRLRGLPDSYPLMAGGRPAEWVAGALAASGALAAVTGAGAARLDVALLDVHTYVTNLFVDAGAALREEAREPAVMRHRLSPSVEPVSDGWVGFNLASAQNLQDFMVLVERPDLLEDEELSTHYGRYRRAGEWNEIVQSWTRRHSLRDVLERTALFRIPSSPVHNGATVVQDEHMVERGFFITEGTGTPRPDVPFLIDGGRPRPDEAAAASQPRRPRTRTGTGTDRPLTGLRVLDLGTWWAGSFAATLLGSLGADVLKVESTRRVDGARLLQGDPRRESWWERGPFFLGANHNKRSITLDLTDPEGLELLERLIADADVLLENFAPRVLDNLGLDWPRVHALNSTLVMLRMPAFGLTGPLRDRVGYAQTVEQYAGLCWVTGYPDGPPTNPNGPADPMGGANAVFALLAALRRRAETGQGLLVEAPLVEAALTMAAEQVLEAGATGRVIGRDGNRSPGVAPQGAYPCSGTECWVAISVVTDEHWAALRDLVDVPRWREDPALETYAGRKAQEDELDRELAEWTRDRDAAELVSALLARGVPAAELTDPRFVHEHPQLAARGLFEEIEHPVAGRVVLPVVPYRHSGIDRWSVLPPPTLGQHNHEVLEKELALPPRRLRELAARGVIGTRPDHL</sequence>
<keyword evidence="1 3" id="KW-0808">Transferase</keyword>
<dbReference type="GO" id="GO:0008410">
    <property type="term" value="F:CoA-transferase activity"/>
    <property type="evidence" value="ECO:0007669"/>
    <property type="project" value="TreeGrafter"/>
</dbReference>
<evidence type="ECO:0000256" key="1">
    <source>
        <dbReference type="ARBA" id="ARBA00022679"/>
    </source>
</evidence>
<dbReference type="InterPro" id="IPR003673">
    <property type="entry name" value="CoA-Trfase_fam_III"/>
</dbReference>
<comment type="caution">
    <text evidence="3">The sequence shown here is derived from an EMBL/GenBank/DDBJ whole genome shotgun (WGS) entry which is preliminary data.</text>
</comment>
<dbReference type="SUPFAM" id="SSF89796">
    <property type="entry name" value="CoA-transferase family III (CaiB/BaiF)"/>
    <property type="match status" value="2"/>
</dbReference>
<dbReference type="InterPro" id="IPR023606">
    <property type="entry name" value="CoA-Trfase_III_dom_1_sf"/>
</dbReference>
<organism evidence="3 4">
    <name type="scientific">Actinomadura namibiensis</name>
    <dbReference type="NCBI Taxonomy" id="182080"/>
    <lineage>
        <taxon>Bacteria</taxon>
        <taxon>Bacillati</taxon>
        <taxon>Actinomycetota</taxon>
        <taxon>Actinomycetes</taxon>
        <taxon>Streptosporangiales</taxon>
        <taxon>Thermomonosporaceae</taxon>
        <taxon>Actinomadura</taxon>
    </lineage>
</organism>
<dbReference type="PANTHER" id="PTHR48207">
    <property type="entry name" value="SUCCINATE--HYDROXYMETHYLGLUTARATE COA-TRANSFERASE"/>
    <property type="match status" value="1"/>
</dbReference>
<protein>
    <submittedName>
        <fullName evidence="3">Crotonobetainyl-CoA:carnitine CoA-transferase CaiB-like acyl-CoA transferase</fullName>
    </submittedName>
</protein>
<name>A0A7W3M008_ACTNM</name>
<proteinExistence type="predicted"/>
<accession>A0A7W3M008</accession>
<dbReference type="Proteomes" id="UP000572680">
    <property type="component" value="Unassembled WGS sequence"/>
</dbReference>
<dbReference type="PANTHER" id="PTHR48207:SF3">
    <property type="entry name" value="SUCCINATE--HYDROXYMETHYLGLUTARATE COA-TRANSFERASE"/>
    <property type="match status" value="1"/>
</dbReference>
<dbReference type="EMBL" id="JACJIA010000022">
    <property type="protein sequence ID" value="MBA8957352.1"/>
    <property type="molecule type" value="Genomic_DNA"/>
</dbReference>
<dbReference type="InterPro" id="IPR044855">
    <property type="entry name" value="CoA-Trfase_III_dom3_sf"/>
</dbReference>
<dbReference type="Gene3D" id="3.40.50.10540">
    <property type="entry name" value="Crotonobetainyl-coa:carnitine coa-transferase, domain 1"/>
    <property type="match status" value="2"/>
</dbReference>
<evidence type="ECO:0000256" key="2">
    <source>
        <dbReference type="SAM" id="MobiDB-lite"/>
    </source>
</evidence>
<dbReference type="AlphaFoldDB" id="A0A7W3M008"/>
<evidence type="ECO:0000313" key="3">
    <source>
        <dbReference type="EMBL" id="MBA8957352.1"/>
    </source>
</evidence>
<dbReference type="InterPro" id="IPR050483">
    <property type="entry name" value="CoA-transferase_III_domain"/>
</dbReference>